<dbReference type="CDD" id="cd22744">
    <property type="entry name" value="OTU"/>
    <property type="match status" value="1"/>
</dbReference>
<evidence type="ECO:0000256" key="2">
    <source>
        <dbReference type="SAM" id="Coils"/>
    </source>
</evidence>
<dbReference type="CDD" id="cd00303">
    <property type="entry name" value="retropepsin_like"/>
    <property type="match status" value="1"/>
</dbReference>
<feature type="compositionally biased region" description="Basic residues" evidence="3">
    <location>
        <begin position="776"/>
        <end position="788"/>
    </location>
</feature>
<dbReference type="GO" id="GO:0004190">
    <property type="term" value="F:aspartic-type endopeptidase activity"/>
    <property type="evidence" value="ECO:0007669"/>
    <property type="project" value="InterPro"/>
</dbReference>
<organism evidence="5 6">
    <name type="scientific">Oldenlandia corymbosa var. corymbosa</name>
    <dbReference type="NCBI Taxonomy" id="529605"/>
    <lineage>
        <taxon>Eukaryota</taxon>
        <taxon>Viridiplantae</taxon>
        <taxon>Streptophyta</taxon>
        <taxon>Embryophyta</taxon>
        <taxon>Tracheophyta</taxon>
        <taxon>Spermatophyta</taxon>
        <taxon>Magnoliopsida</taxon>
        <taxon>eudicotyledons</taxon>
        <taxon>Gunneridae</taxon>
        <taxon>Pentapetalae</taxon>
        <taxon>asterids</taxon>
        <taxon>lamiids</taxon>
        <taxon>Gentianales</taxon>
        <taxon>Rubiaceae</taxon>
        <taxon>Rubioideae</taxon>
        <taxon>Spermacoceae</taxon>
        <taxon>Hedyotis-Oldenlandia complex</taxon>
        <taxon>Oldenlandia</taxon>
    </lineage>
</organism>
<dbReference type="SUPFAM" id="SSF50630">
    <property type="entry name" value="Acid proteases"/>
    <property type="match status" value="1"/>
</dbReference>
<keyword evidence="6" id="KW-1185">Reference proteome</keyword>
<sequence length="1075" mass="121803">MFNLQDSLEDFGGGGQNYSILFATDEEFANKDDAVAWVKGMGMANGMIINVVSSKKKNAILMRCCKGGKVSVDDGEYYVTSDSKTQNTGCKFKLYVHPVDGKWRIRVYPGEFGMHNHELFDEDHPTRGLSDGVKQLIQGMSKDGCRPCQIMTAIQRIFPDEKVNRRQVYNFRKKLRNEGFPVLGESSAMDVATKTLARHLNKELKIDAKIANGFTYGLWKDVVEANNQDEYNKAVAVINRRWQSFPRVLTYIQKTWLVVDYKFVKAWTNAVFHMGNTTTGRVESAHKQLKTWLETSTASLDTLWAKVHLEIQSQLTEIRYKLEYSRQKIGTHYCDFPLNRLKFQVSHTCFQKLNTEWSKVQEWKEETNDRCDHVVYWTCRIPCACALKKAADAGTSITLKHIHPFWATLNIGEQAGTSAPTDVDDEVLYTRQLMEELNECPKASLLWPTTKTVGTSTRGGSGVVEARMERFAGELQEVMQQMKDDMLGTLNEMVERCNKSKEESLARVAALQDDVNRLMGELETSRAESARLKARLDAVAVQGTTGALAALAQGLCQEEEKRVACMKRLDAVHAKAETRQGRLYMEASFANGSRWGMLDTGADTSYLTEEVARSLGVKWTPSKGRFKGVNGEWTGLVGEARDVPLKIGNWLGTANFSIAPMDDYGLVFGMEFLDQVKPIIVPSNDTMVILQGEKPCVVKFRRENEISPSQLNKGLKQGEHTFAAMVFEEEPCTEEPAKEERIPSPIERVLVEFKDVMPDDLPKEQCGFKQPEEVKRRKGRPKGAKSKKKTEANPVAHEQSPQKKATPNVWDYRDEAQGKSTTVTSDSSKKRPSSSGGRTDASTDIFANDISQYGCYDLIPWPIRPYITSYLDVGAHGNCGFRVVASNMFLSQEKWPMAREAMANELEQNWHLYTRIYGTSLQEEVRRIRWSGQDFAPDRHWMCVTDLFVVATMNNAIVYYYSAGEENQSLNSSCWTVLPVTARGEVTCPAFEIGVCHHGLYKHFIRINLDGDFPVPPINNRWTKEHQPSVTGWELPLLPRIQDWYRLVPNNPRRPVNFQNNFIDLSFLDDDNDII</sequence>
<dbReference type="Pfam" id="PF13975">
    <property type="entry name" value="gag-asp_proteas"/>
    <property type="match status" value="1"/>
</dbReference>
<dbReference type="PANTHER" id="PTHR31569">
    <property type="entry name" value="SWIM-TYPE DOMAIN-CONTAINING PROTEIN"/>
    <property type="match status" value="1"/>
</dbReference>
<evidence type="ECO:0000256" key="3">
    <source>
        <dbReference type="SAM" id="MobiDB-lite"/>
    </source>
</evidence>
<feature type="coiled-coil region" evidence="2">
    <location>
        <begin position="501"/>
        <end position="535"/>
    </location>
</feature>
<accession>A0AAV1CHE9</accession>
<proteinExistence type="predicted"/>
<evidence type="ECO:0000313" key="5">
    <source>
        <dbReference type="EMBL" id="CAI9094885.1"/>
    </source>
</evidence>
<dbReference type="PROSITE" id="PS50175">
    <property type="entry name" value="ASP_PROT_RETROV"/>
    <property type="match status" value="1"/>
</dbReference>
<dbReference type="EMBL" id="OX459119">
    <property type="protein sequence ID" value="CAI9094885.1"/>
    <property type="molecule type" value="Genomic_DNA"/>
</dbReference>
<dbReference type="PANTHER" id="PTHR31569:SF4">
    <property type="entry name" value="SWIM-TYPE DOMAIN-CONTAINING PROTEIN"/>
    <property type="match status" value="1"/>
</dbReference>
<keyword evidence="1" id="KW-0378">Hydrolase</keyword>
<dbReference type="AlphaFoldDB" id="A0AAV1CHE9"/>
<dbReference type="InterPro" id="IPR021109">
    <property type="entry name" value="Peptidase_aspartic_dom_sf"/>
</dbReference>
<evidence type="ECO:0000256" key="1">
    <source>
        <dbReference type="ARBA" id="ARBA00022801"/>
    </source>
</evidence>
<evidence type="ECO:0000259" key="4">
    <source>
        <dbReference type="PROSITE" id="PS50175"/>
    </source>
</evidence>
<keyword evidence="2" id="KW-0175">Coiled coil</keyword>
<gene>
    <name evidence="5" type="ORF">OLC1_LOCUS5969</name>
</gene>
<dbReference type="InterPro" id="IPR001995">
    <property type="entry name" value="Peptidase_A2_cat"/>
</dbReference>
<feature type="domain" description="Peptidase A2" evidence="4">
    <location>
        <begin position="594"/>
        <end position="631"/>
    </location>
</feature>
<dbReference type="Proteomes" id="UP001161247">
    <property type="component" value="Chromosome 2"/>
</dbReference>
<protein>
    <submittedName>
        <fullName evidence="5">OLC1v1030709C1</fullName>
    </submittedName>
</protein>
<dbReference type="Gene3D" id="2.40.70.10">
    <property type="entry name" value="Acid Proteases"/>
    <property type="match status" value="1"/>
</dbReference>
<reference evidence="5" key="1">
    <citation type="submission" date="2023-03" db="EMBL/GenBank/DDBJ databases">
        <authorList>
            <person name="Julca I."/>
        </authorList>
    </citation>
    <scope>NUCLEOTIDE SEQUENCE</scope>
</reference>
<evidence type="ECO:0000313" key="6">
    <source>
        <dbReference type="Proteomes" id="UP001161247"/>
    </source>
</evidence>
<dbReference type="InterPro" id="IPR052579">
    <property type="entry name" value="Zinc_finger_SWIM"/>
</dbReference>
<feature type="region of interest" description="Disordered" evidence="3">
    <location>
        <begin position="761"/>
        <end position="842"/>
    </location>
</feature>
<name>A0AAV1CHE9_OLDCO</name>
<dbReference type="GO" id="GO:0006508">
    <property type="term" value="P:proteolysis"/>
    <property type="evidence" value="ECO:0007669"/>
    <property type="project" value="InterPro"/>
</dbReference>